<evidence type="ECO:0000256" key="1">
    <source>
        <dbReference type="ARBA" id="ARBA00012499"/>
    </source>
</evidence>
<dbReference type="Pfam" id="PF01641">
    <property type="entry name" value="SelR"/>
    <property type="match status" value="1"/>
</dbReference>
<dbReference type="STRING" id="1437874.CSPHI_05960"/>
<keyword evidence="6" id="KW-1185">Reference proteome</keyword>
<dbReference type="GO" id="GO:0030091">
    <property type="term" value="P:protein repair"/>
    <property type="evidence" value="ECO:0007669"/>
    <property type="project" value="InterPro"/>
</dbReference>
<dbReference type="KEGG" id="csph:CSPHI_05960"/>
<feature type="domain" description="MsrB" evidence="4">
    <location>
        <begin position="13"/>
        <end position="137"/>
    </location>
</feature>
<proteinExistence type="predicted"/>
<dbReference type="EC" id="1.8.4.12" evidence="1"/>
<dbReference type="Gene3D" id="2.170.150.20">
    <property type="entry name" value="Peptide methionine sulfoxide reductase"/>
    <property type="match status" value="1"/>
</dbReference>
<sequence length="148" mass="16067">MAEGPEDLRALDDAEWRRRLDAASYRVLRRGGTEPPFTGEHTDRDEPGVYRCRGCGAELFRAEAKFDAGCGWPAFFDPADSGAVVTRRDASLGMVRTEVRCARCDGHLGHVFAGEGFGTPTDLRYCINSVCLDFVPAPGQDDPGGAAR</sequence>
<dbReference type="GO" id="GO:0033743">
    <property type="term" value="F:peptide-methionine (R)-S-oxide reductase activity"/>
    <property type="evidence" value="ECO:0007669"/>
    <property type="project" value="UniProtKB-EC"/>
</dbReference>
<dbReference type="InterPro" id="IPR011057">
    <property type="entry name" value="Mss4-like_sf"/>
</dbReference>
<dbReference type="PANTHER" id="PTHR10173">
    <property type="entry name" value="METHIONINE SULFOXIDE REDUCTASE"/>
    <property type="match status" value="1"/>
</dbReference>
<evidence type="ECO:0000259" key="4">
    <source>
        <dbReference type="PROSITE" id="PS51790"/>
    </source>
</evidence>
<evidence type="ECO:0000313" key="6">
    <source>
        <dbReference type="Proteomes" id="UP000185469"/>
    </source>
</evidence>
<organism evidence="5 6">
    <name type="scientific">Corynebacterium sphenisci DSM 44792</name>
    <dbReference type="NCBI Taxonomy" id="1437874"/>
    <lineage>
        <taxon>Bacteria</taxon>
        <taxon>Bacillati</taxon>
        <taxon>Actinomycetota</taxon>
        <taxon>Actinomycetes</taxon>
        <taxon>Mycobacteriales</taxon>
        <taxon>Corynebacteriaceae</taxon>
        <taxon>Corynebacterium</taxon>
    </lineage>
</organism>
<reference evidence="5 6" key="1">
    <citation type="submission" date="2014-08" db="EMBL/GenBank/DDBJ databases">
        <title>Complete genome sequence of Corynebacterium sphenisci CECT 5990(T) (=DSM 44792(T)), isolated from healthy wild penguins.</title>
        <authorList>
            <person name="Ruckert C."/>
            <person name="Albersmeier A."/>
            <person name="Winkler A."/>
            <person name="Kalinowski J."/>
        </authorList>
    </citation>
    <scope>NUCLEOTIDE SEQUENCE [LARGE SCALE GENOMIC DNA]</scope>
    <source>
        <strain evidence="5 6">DSM 44792</strain>
    </source>
</reference>
<dbReference type="RefSeq" id="WP_245803359.1">
    <property type="nucleotide sequence ID" value="NZ_CP009248.1"/>
</dbReference>
<evidence type="ECO:0000313" key="5">
    <source>
        <dbReference type="EMBL" id="APT90664.1"/>
    </source>
</evidence>
<dbReference type="SUPFAM" id="SSF51316">
    <property type="entry name" value="Mss4-like"/>
    <property type="match status" value="1"/>
</dbReference>
<dbReference type="EMBL" id="CP009248">
    <property type="protein sequence ID" value="APT90664.1"/>
    <property type="molecule type" value="Genomic_DNA"/>
</dbReference>
<dbReference type="InterPro" id="IPR028427">
    <property type="entry name" value="Met_Sox_Rdtase_MsrB"/>
</dbReference>
<evidence type="ECO:0000256" key="2">
    <source>
        <dbReference type="ARBA" id="ARBA00023002"/>
    </source>
</evidence>
<evidence type="ECO:0000256" key="3">
    <source>
        <dbReference type="ARBA" id="ARBA00048488"/>
    </source>
</evidence>
<name>A0A1L7CXS2_9CORY</name>
<dbReference type="Proteomes" id="UP000185469">
    <property type="component" value="Chromosome"/>
</dbReference>
<dbReference type="AlphaFoldDB" id="A0A1L7CXS2"/>
<dbReference type="PROSITE" id="PS51790">
    <property type="entry name" value="MSRB"/>
    <property type="match status" value="1"/>
</dbReference>
<keyword evidence="2" id="KW-0560">Oxidoreductase</keyword>
<comment type="catalytic activity">
    <reaction evidence="3">
        <text>L-methionyl-[protein] + [thioredoxin]-disulfide + H2O = L-methionyl-(R)-S-oxide-[protein] + [thioredoxin]-dithiol</text>
        <dbReference type="Rhea" id="RHEA:24164"/>
        <dbReference type="Rhea" id="RHEA-COMP:10698"/>
        <dbReference type="Rhea" id="RHEA-COMP:10700"/>
        <dbReference type="Rhea" id="RHEA-COMP:12313"/>
        <dbReference type="Rhea" id="RHEA-COMP:12314"/>
        <dbReference type="ChEBI" id="CHEBI:15377"/>
        <dbReference type="ChEBI" id="CHEBI:16044"/>
        <dbReference type="ChEBI" id="CHEBI:29950"/>
        <dbReference type="ChEBI" id="CHEBI:45764"/>
        <dbReference type="ChEBI" id="CHEBI:50058"/>
        <dbReference type="EC" id="1.8.4.12"/>
    </reaction>
</comment>
<dbReference type="InterPro" id="IPR002579">
    <property type="entry name" value="Met_Sox_Rdtase_MsrB_dom"/>
</dbReference>
<dbReference type="NCBIfam" id="TIGR00357">
    <property type="entry name" value="peptide-methionine (R)-S-oxide reductase MsrB"/>
    <property type="match status" value="1"/>
</dbReference>
<dbReference type="PANTHER" id="PTHR10173:SF52">
    <property type="entry name" value="METHIONINE-R-SULFOXIDE REDUCTASE B1"/>
    <property type="match status" value="1"/>
</dbReference>
<gene>
    <name evidence="5" type="ORF">CSPHI_05960</name>
</gene>
<protein>
    <recommendedName>
        <fullName evidence="1">peptide-methionine (R)-S-oxide reductase</fullName>
        <ecNumber evidence="1">1.8.4.12</ecNumber>
    </recommendedName>
</protein>
<dbReference type="GO" id="GO:0005737">
    <property type="term" value="C:cytoplasm"/>
    <property type="evidence" value="ECO:0007669"/>
    <property type="project" value="TreeGrafter"/>
</dbReference>
<accession>A0A1L7CXS2</accession>
<dbReference type="GO" id="GO:0006979">
    <property type="term" value="P:response to oxidative stress"/>
    <property type="evidence" value="ECO:0007669"/>
    <property type="project" value="InterPro"/>
</dbReference>